<proteinExistence type="predicted"/>
<dbReference type="EMBL" id="JBHSXX010000001">
    <property type="protein sequence ID" value="MFC6866827.1"/>
    <property type="molecule type" value="Genomic_DNA"/>
</dbReference>
<sequence>MGTYVVTGSASGIGAATASRLREDGHYVIGVDRTPADVTIDLSTVAGRSAALERIVALAPNGLAGVVPCAGIGGFTDTDPTDVVSLNYFGAVELCAALRPLLVAPAAVVLLSSNSVTCQPGWAREIADLCLAGDEAEARTSAAAHDAVHVYPATKAALAWWARREGVKPEWIGAGIRINAVAPGMVDTAMTQRLRDDALLGQFADAYPSAIGRPGHPEEVAEVIAFLLSERARLVVGATLTVDGGTEAMLFPTGT</sequence>
<gene>
    <name evidence="1" type="ORF">ACFQGD_06670</name>
</gene>
<dbReference type="InterPro" id="IPR002347">
    <property type="entry name" value="SDR_fam"/>
</dbReference>
<name>A0ABW2BWM2_9PSEU</name>
<evidence type="ECO:0000313" key="1">
    <source>
        <dbReference type="EMBL" id="MFC6866827.1"/>
    </source>
</evidence>
<dbReference type="PANTHER" id="PTHR43975">
    <property type="entry name" value="ZGC:101858"/>
    <property type="match status" value="1"/>
</dbReference>
<protein>
    <submittedName>
        <fullName evidence="1">SDR family oxidoreductase</fullName>
    </submittedName>
</protein>
<dbReference type="PRINTS" id="PR00081">
    <property type="entry name" value="GDHRDH"/>
</dbReference>
<dbReference type="Gene3D" id="3.40.50.720">
    <property type="entry name" value="NAD(P)-binding Rossmann-like Domain"/>
    <property type="match status" value="1"/>
</dbReference>
<dbReference type="InterPro" id="IPR036291">
    <property type="entry name" value="NAD(P)-bd_dom_sf"/>
</dbReference>
<dbReference type="RefSeq" id="WP_345405891.1">
    <property type="nucleotide sequence ID" value="NZ_BAABLA010000121.1"/>
</dbReference>
<keyword evidence="2" id="KW-1185">Reference proteome</keyword>
<dbReference type="PANTHER" id="PTHR43975:SF2">
    <property type="entry name" value="EG:BACR7A4.14 PROTEIN-RELATED"/>
    <property type="match status" value="1"/>
</dbReference>
<dbReference type="Proteomes" id="UP001596337">
    <property type="component" value="Unassembled WGS sequence"/>
</dbReference>
<dbReference type="Pfam" id="PF13561">
    <property type="entry name" value="adh_short_C2"/>
    <property type="match status" value="1"/>
</dbReference>
<dbReference type="SUPFAM" id="SSF51735">
    <property type="entry name" value="NAD(P)-binding Rossmann-fold domains"/>
    <property type="match status" value="1"/>
</dbReference>
<reference evidence="2" key="1">
    <citation type="journal article" date="2019" name="Int. J. Syst. Evol. Microbiol.">
        <title>The Global Catalogue of Microorganisms (GCM) 10K type strain sequencing project: providing services to taxonomists for standard genome sequencing and annotation.</title>
        <authorList>
            <consortium name="The Broad Institute Genomics Platform"/>
            <consortium name="The Broad Institute Genome Sequencing Center for Infectious Disease"/>
            <person name="Wu L."/>
            <person name="Ma J."/>
        </authorList>
    </citation>
    <scope>NUCLEOTIDE SEQUENCE [LARGE SCALE GENOMIC DNA]</scope>
    <source>
        <strain evidence="2">KCTC 32255</strain>
    </source>
</reference>
<comment type="caution">
    <text evidence="1">The sequence shown here is derived from an EMBL/GenBank/DDBJ whole genome shotgun (WGS) entry which is preliminary data.</text>
</comment>
<organism evidence="1 2">
    <name type="scientific">Haloechinothrix salitolerans</name>
    <dbReference type="NCBI Taxonomy" id="926830"/>
    <lineage>
        <taxon>Bacteria</taxon>
        <taxon>Bacillati</taxon>
        <taxon>Actinomycetota</taxon>
        <taxon>Actinomycetes</taxon>
        <taxon>Pseudonocardiales</taxon>
        <taxon>Pseudonocardiaceae</taxon>
        <taxon>Haloechinothrix</taxon>
    </lineage>
</organism>
<accession>A0ABW2BWM2</accession>
<evidence type="ECO:0000313" key="2">
    <source>
        <dbReference type="Proteomes" id="UP001596337"/>
    </source>
</evidence>